<dbReference type="EMBL" id="JANUHB010000007">
    <property type="protein sequence ID" value="MCS0810672.1"/>
    <property type="molecule type" value="Genomic_DNA"/>
</dbReference>
<reference evidence="4 5" key="1">
    <citation type="submission" date="2022-08" db="EMBL/GenBank/DDBJ databases">
        <title>Reclassification of Massilia species as members of the genera Telluria, Duganella, Pseudoduganella, Mokoshia gen. nov. and Zemynaea gen. nov. using orthogonal and non-orthogonal genome-based approaches.</title>
        <authorList>
            <person name="Bowman J.P."/>
        </authorList>
    </citation>
    <scope>NUCLEOTIDE SEQUENCE [LARGE SCALE GENOMIC DNA]</scope>
    <source>
        <strain evidence="4 5">JCM 31605</strain>
    </source>
</reference>
<dbReference type="Gene3D" id="3.40.50.2300">
    <property type="match status" value="1"/>
</dbReference>
<evidence type="ECO:0000259" key="3">
    <source>
        <dbReference type="PROSITE" id="PS50110"/>
    </source>
</evidence>
<sequence length="156" mass="17065">MPEASMTADRITGEAGMGEPGCILVVEDNAMNQQLLVRQLARLGHASVAVVGNGAEALQWLEQHACSLVLTDCQMPHMDGYEMTRRIRERERHSGRHVPVIALSAAVMDEDKANCFAAGMDEHVSKPTQLATLDGTLRRWLGPREPARTPEKGAPR</sequence>
<gene>
    <name evidence="4" type="ORF">NX774_22345</name>
</gene>
<organism evidence="4 5">
    <name type="scientific">Massilia agilis</name>
    <dbReference type="NCBI Taxonomy" id="1811226"/>
    <lineage>
        <taxon>Bacteria</taxon>
        <taxon>Pseudomonadati</taxon>
        <taxon>Pseudomonadota</taxon>
        <taxon>Betaproteobacteria</taxon>
        <taxon>Burkholderiales</taxon>
        <taxon>Oxalobacteraceae</taxon>
        <taxon>Telluria group</taxon>
        <taxon>Massilia</taxon>
    </lineage>
</organism>
<dbReference type="Proteomes" id="UP001206126">
    <property type="component" value="Unassembled WGS sequence"/>
</dbReference>
<evidence type="ECO:0000256" key="2">
    <source>
        <dbReference type="PROSITE-ProRule" id="PRU00169"/>
    </source>
</evidence>
<comment type="caution">
    <text evidence="4">The sequence shown here is derived from an EMBL/GenBank/DDBJ whole genome shotgun (WGS) entry which is preliminary data.</text>
</comment>
<dbReference type="SMART" id="SM00448">
    <property type="entry name" value="REC"/>
    <property type="match status" value="1"/>
</dbReference>
<dbReference type="RefSeq" id="WP_258824497.1">
    <property type="nucleotide sequence ID" value="NZ_JANUHB010000007.1"/>
</dbReference>
<dbReference type="PANTHER" id="PTHR45339">
    <property type="entry name" value="HYBRID SIGNAL TRANSDUCTION HISTIDINE KINASE J"/>
    <property type="match status" value="1"/>
</dbReference>
<dbReference type="InterPro" id="IPR001789">
    <property type="entry name" value="Sig_transdc_resp-reg_receiver"/>
</dbReference>
<evidence type="ECO:0000313" key="5">
    <source>
        <dbReference type="Proteomes" id="UP001206126"/>
    </source>
</evidence>
<evidence type="ECO:0000256" key="1">
    <source>
        <dbReference type="ARBA" id="ARBA00022553"/>
    </source>
</evidence>
<dbReference type="CDD" id="cd17546">
    <property type="entry name" value="REC_hyHK_CKI1_RcsC-like"/>
    <property type="match status" value="1"/>
</dbReference>
<accession>A0ABT2DH73</accession>
<dbReference type="Pfam" id="PF00072">
    <property type="entry name" value="Response_reg"/>
    <property type="match status" value="1"/>
</dbReference>
<dbReference type="InterPro" id="IPR011006">
    <property type="entry name" value="CheY-like_superfamily"/>
</dbReference>
<name>A0ABT2DH73_9BURK</name>
<dbReference type="PANTHER" id="PTHR45339:SF5">
    <property type="entry name" value="HISTIDINE KINASE"/>
    <property type="match status" value="1"/>
</dbReference>
<keyword evidence="1 2" id="KW-0597">Phosphoprotein</keyword>
<dbReference type="SUPFAM" id="SSF52172">
    <property type="entry name" value="CheY-like"/>
    <property type="match status" value="1"/>
</dbReference>
<feature type="domain" description="Response regulatory" evidence="3">
    <location>
        <begin position="22"/>
        <end position="141"/>
    </location>
</feature>
<feature type="modified residue" description="4-aspartylphosphate" evidence="2">
    <location>
        <position position="72"/>
    </location>
</feature>
<proteinExistence type="predicted"/>
<keyword evidence="5" id="KW-1185">Reference proteome</keyword>
<evidence type="ECO:0000313" key="4">
    <source>
        <dbReference type="EMBL" id="MCS0810672.1"/>
    </source>
</evidence>
<protein>
    <submittedName>
        <fullName evidence="4">Response regulator</fullName>
    </submittedName>
</protein>
<dbReference type="PROSITE" id="PS50110">
    <property type="entry name" value="RESPONSE_REGULATORY"/>
    <property type="match status" value="1"/>
</dbReference>